<evidence type="ECO:0000313" key="1">
    <source>
        <dbReference type="EMBL" id="KIO19709.1"/>
    </source>
</evidence>
<accession>A0A0C3Q7V7</accession>
<dbReference type="AlphaFoldDB" id="A0A0C3Q7V7"/>
<proteinExistence type="predicted"/>
<feature type="non-terminal residue" evidence="1">
    <location>
        <position position="88"/>
    </location>
</feature>
<sequence>MLLPPLSHWLPQQPPDLATPATSRVAEENWSRWKQRIQYLPRLPLRSPANTAEADCVAASDPFDAPACFSLRYYSFISCLLSLATTSM</sequence>
<keyword evidence="2" id="KW-1185">Reference proteome</keyword>
<gene>
    <name evidence="1" type="ORF">M407DRAFT_246077</name>
</gene>
<reference evidence="1 2" key="1">
    <citation type="submission" date="2014-04" db="EMBL/GenBank/DDBJ databases">
        <authorList>
            <consortium name="DOE Joint Genome Institute"/>
            <person name="Kuo A."/>
            <person name="Girlanda M."/>
            <person name="Perotto S."/>
            <person name="Kohler A."/>
            <person name="Nagy L.G."/>
            <person name="Floudas D."/>
            <person name="Copeland A."/>
            <person name="Barry K.W."/>
            <person name="Cichocki N."/>
            <person name="Veneault-Fourrey C."/>
            <person name="LaButti K."/>
            <person name="Lindquist E.A."/>
            <person name="Lipzen A."/>
            <person name="Lundell T."/>
            <person name="Morin E."/>
            <person name="Murat C."/>
            <person name="Sun H."/>
            <person name="Tunlid A."/>
            <person name="Henrissat B."/>
            <person name="Grigoriev I.V."/>
            <person name="Hibbett D.S."/>
            <person name="Martin F."/>
            <person name="Nordberg H.P."/>
            <person name="Cantor M.N."/>
            <person name="Hua S.X."/>
        </authorList>
    </citation>
    <scope>NUCLEOTIDE SEQUENCE [LARGE SCALE GENOMIC DNA]</scope>
    <source>
        <strain evidence="1 2">MUT 4182</strain>
    </source>
</reference>
<organism evidence="1 2">
    <name type="scientific">Tulasnella calospora MUT 4182</name>
    <dbReference type="NCBI Taxonomy" id="1051891"/>
    <lineage>
        <taxon>Eukaryota</taxon>
        <taxon>Fungi</taxon>
        <taxon>Dikarya</taxon>
        <taxon>Basidiomycota</taxon>
        <taxon>Agaricomycotina</taxon>
        <taxon>Agaricomycetes</taxon>
        <taxon>Cantharellales</taxon>
        <taxon>Tulasnellaceae</taxon>
        <taxon>Tulasnella</taxon>
    </lineage>
</organism>
<protein>
    <submittedName>
        <fullName evidence="1">Uncharacterized protein</fullName>
    </submittedName>
</protein>
<dbReference type="EMBL" id="KN823207">
    <property type="protein sequence ID" value="KIO19709.1"/>
    <property type="molecule type" value="Genomic_DNA"/>
</dbReference>
<dbReference type="Proteomes" id="UP000054248">
    <property type="component" value="Unassembled WGS sequence"/>
</dbReference>
<reference evidence="2" key="2">
    <citation type="submission" date="2015-01" db="EMBL/GenBank/DDBJ databases">
        <title>Evolutionary Origins and Diversification of the Mycorrhizal Mutualists.</title>
        <authorList>
            <consortium name="DOE Joint Genome Institute"/>
            <consortium name="Mycorrhizal Genomics Consortium"/>
            <person name="Kohler A."/>
            <person name="Kuo A."/>
            <person name="Nagy L.G."/>
            <person name="Floudas D."/>
            <person name="Copeland A."/>
            <person name="Barry K.W."/>
            <person name="Cichocki N."/>
            <person name="Veneault-Fourrey C."/>
            <person name="LaButti K."/>
            <person name="Lindquist E.A."/>
            <person name="Lipzen A."/>
            <person name="Lundell T."/>
            <person name="Morin E."/>
            <person name="Murat C."/>
            <person name="Riley R."/>
            <person name="Ohm R."/>
            <person name="Sun H."/>
            <person name="Tunlid A."/>
            <person name="Henrissat B."/>
            <person name="Grigoriev I.V."/>
            <person name="Hibbett D.S."/>
            <person name="Martin F."/>
        </authorList>
    </citation>
    <scope>NUCLEOTIDE SEQUENCE [LARGE SCALE GENOMIC DNA]</scope>
    <source>
        <strain evidence="2">MUT 4182</strain>
    </source>
</reference>
<name>A0A0C3Q7V7_9AGAM</name>
<dbReference type="HOGENOM" id="CLU_2475151_0_0_1"/>
<evidence type="ECO:0000313" key="2">
    <source>
        <dbReference type="Proteomes" id="UP000054248"/>
    </source>
</evidence>